<evidence type="ECO:0000313" key="3">
    <source>
        <dbReference type="Proteomes" id="UP000317043"/>
    </source>
</evidence>
<sequence>MTKPFGRWFSSFVRGGLIGTAEAIPGISGGTIALVTGLYDTLIDGAGYVVSAIKSLTIGRGAEAKENLRKVNWSVVVPSLIGMAVFLLLAARLLAPLLEDYPQETNALFFGMILVSIAIPIRMMRQRMRFLDIALIVIGLVAAVILTGLPQGHVSDPPLWLVALAAAIAINALVLPGLSGSFMLLTMGMYTTTIAALNDRDLLYIGVFALGALIGLSTFVKGLQWLLHHKHQATLALMTGLMIGSLRVLWPWQNEETRALHTPGGDNIGGLALLAAVGAAIVLVMIIVEVRANRRAALREAATTVESGTDTDARVGV</sequence>
<keyword evidence="1" id="KW-0812">Transmembrane</keyword>
<dbReference type="Pfam" id="PF04018">
    <property type="entry name" value="VCA0040-like"/>
    <property type="match status" value="1"/>
</dbReference>
<dbReference type="PANTHER" id="PTHR37308:SF1">
    <property type="entry name" value="POLYPRENYL-PHOSPHATE TRANSPORTER"/>
    <property type="match status" value="1"/>
</dbReference>
<keyword evidence="1" id="KW-1133">Transmembrane helix</keyword>
<comment type="caution">
    <text evidence="2">The sequence shown here is derived from an EMBL/GenBank/DDBJ whole genome shotgun (WGS) entry which is preliminary data.</text>
</comment>
<evidence type="ECO:0000256" key="1">
    <source>
        <dbReference type="SAM" id="Phobius"/>
    </source>
</evidence>
<accession>A0A543AZI2</accession>
<dbReference type="PANTHER" id="PTHR37308">
    <property type="entry name" value="INTEGRAL MEMBRANE PROTEIN"/>
    <property type="match status" value="1"/>
</dbReference>
<reference evidence="2 3" key="1">
    <citation type="submission" date="2019-06" db="EMBL/GenBank/DDBJ databases">
        <title>Sequencing the genomes of 1000 actinobacteria strains.</title>
        <authorList>
            <person name="Klenk H.-P."/>
        </authorList>
    </citation>
    <scope>NUCLEOTIDE SEQUENCE [LARGE SCALE GENOMIC DNA]</scope>
    <source>
        <strain evidence="2 3">DSM 45928</strain>
    </source>
</reference>
<dbReference type="Proteomes" id="UP000317043">
    <property type="component" value="Unassembled WGS sequence"/>
</dbReference>
<feature type="transmembrane region" description="Helical" evidence="1">
    <location>
        <begin position="203"/>
        <end position="220"/>
    </location>
</feature>
<feature type="transmembrane region" description="Helical" evidence="1">
    <location>
        <begin position="107"/>
        <end position="123"/>
    </location>
</feature>
<feature type="transmembrane region" description="Helical" evidence="1">
    <location>
        <begin position="130"/>
        <end position="151"/>
    </location>
</feature>
<name>A0A543AZI2_9ACTN</name>
<keyword evidence="3" id="KW-1185">Reference proteome</keyword>
<dbReference type="RefSeq" id="WP_142041713.1">
    <property type="nucleotide sequence ID" value="NZ_JBHTGS010000001.1"/>
</dbReference>
<protein>
    <submittedName>
        <fullName evidence="2">Putative membrane protein</fullName>
    </submittedName>
</protein>
<evidence type="ECO:0000313" key="2">
    <source>
        <dbReference type="EMBL" id="TQL77979.1"/>
    </source>
</evidence>
<organism evidence="2 3">
    <name type="scientific">Stackebrandtia endophytica</name>
    <dbReference type="NCBI Taxonomy" id="1496996"/>
    <lineage>
        <taxon>Bacteria</taxon>
        <taxon>Bacillati</taxon>
        <taxon>Actinomycetota</taxon>
        <taxon>Actinomycetes</taxon>
        <taxon>Glycomycetales</taxon>
        <taxon>Glycomycetaceae</taxon>
        <taxon>Stackebrandtia</taxon>
    </lineage>
</organism>
<keyword evidence="1" id="KW-0472">Membrane</keyword>
<dbReference type="InterPro" id="IPR007163">
    <property type="entry name" value="VCA0040-like"/>
</dbReference>
<dbReference type="OrthoDB" id="9793746at2"/>
<dbReference type="AlphaFoldDB" id="A0A543AZI2"/>
<feature type="transmembrane region" description="Helical" evidence="1">
    <location>
        <begin position="157"/>
        <end position="175"/>
    </location>
</feature>
<proteinExistence type="predicted"/>
<dbReference type="EMBL" id="VFOW01000001">
    <property type="protein sequence ID" value="TQL77979.1"/>
    <property type="molecule type" value="Genomic_DNA"/>
</dbReference>
<dbReference type="InParanoid" id="A0A543AZI2"/>
<feature type="transmembrane region" description="Helical" evidence="1">
    <location>
        <begin position="270"/>
        <end position="290"/>
    </location>
</feature>
<gene>
    <name evidence="2" type="ORF">FB566_3554</name>
</gene>
<feature type="transmembrane region" description="Helical" evidence="1">
    <location>
        <begin position="75"/>
        <end position="95"/>
    </location>
</feature>